<dbReference type="Gene3D" id="3.20.20.140">
    <property type="entry name" value="Metal-dependent hydrolases"/>
    <property type="match status" value="1"/>
</dbReference>
<dbReference type="PROSITE" id="PS01137">
    <property type="entry name" value="TATD_1"/>
    <property type="match status" value="1"/>
</dbReference>
<dbReference type="EMBL" id="FUXU01000001">
    <property type="protein sequence ID" value="SKA43313.1"/>
    <property type="molecule type" value="Genomic_DNA"/>
</dbReference>
<protein>
    <submittedName>
        <fullName evidence="3">TatD related DNase</fullName>
    </submittedName>
</protein>
<name>A0A1T4TS13_9GAMM</name>
<accession>A0A1T4TS13</accession>
<dbReference type="InterPro" id="IPR001130">
    <property type="entry name" value="TatD-like"/>
</dbReference>
<evidence type="ECO:0000313" key="4">
    <source>
        <dbReference type="Proteomes" id="UP000190162"/>
    </source>
</evidence>
<dbReference type="GO" id="GO:0005829">
    <property type="term" value="C:cytosol"/>
    <property type="evidence" value="ECO:0007669"/>
    <property type="project" value="TreeGrafter"/>
</dbReference>
<dbReference type="PANTHER" id="PTHR46124">
    <property type="entry name" value="D-AMINOACYL-TRNA DEACYLASE"/>
    <property type="match status" value="1"/>
</dbReference>
<dbReference type="Proteomes" id="UP000190162">
    <property type="component" value="Unassembled WGS sequence"/>
</dbReference>
<keyword evidence="2" id="KW-0378">Hydrolase</keyword>
<evidence type="ECO:0000256" key="2">
    <source>
        <dbReference type="ARBA" id="ARBA00022801"/>
    </source>
</evidence>
<dbReference type="PANTHER" id="PTHR46124:SF3">
    <property type="entry name" value="HYDROLASE"/>
    <property type="match status" value="1"/>
</dbReference>
<dbReference type="Pfam" id="PF01026">
    <property type="entry name" value="TatD_DNase"/>
    <property type="match status" value="1"/>
</dbReference>
<keyword evidence="4" id="KW-1185">Reference proteome</keyword>
<dbReference type="InterPro" id="IPR018228">
    <property type="entry name" value="DNase_TatD-rel_CS"/>
</dbReference>
<organism evidence="3 4">
    <name type="scientific">Enterovibrio nigricans DSM 22720</name>
    <dbReference type="NCBI Taxonomy" id="1121868"/>
    <lineage>
        <taxon>Bacteria</taxon>
        <taxon>Pseudomonadati</taxon>
        <taxon>Pseudomonadota</taxon>
        <taxon>Gammaproteobacteria</taxon>
        <taxon>Vibrionales</taxon>
        <taxon>Vibrionaceae</taxon>
        <taxon>Enterovibrio</taxon>
    </lineage>
</organism>
<dbReference type="SUPFAM" id="SSF51556">
    <property type="entry name" value="Metallo-dependent hydrolases"/>
    <property type="match status" value="1"/>
</dbReference>
<gene>
    <name evidence="3" type="ORF">SAMN02745132_00029</name>
</gene>
<dbReference type="InterPro" id="IPR032466">
    <property type="entry name" value="Metal_Hydrolase"/>
</dbReference>
<evidence type="ECO:0000256" key="1">
    <source>
        <dbReference type="ARBA" id="ARBA00009275"/>
    </source>
</evidence>
<sequence>MIDTHCHFDFEPFSVGTDVWAQRTLSAGVKHIIVPAVSKENWSRVESLASTYAFVSFAVGLHPVWLGDHNEDDLATLDAYLATKPVHCVAVGECGLDFAIQDAQPEKQIALLKAQLSLAVK</sequence>
<dbReference type="GO" id="GO:0016788">
    <property type="term" value="F:hydrolase activity, acting on ester bonds"/>
    <property type="evidence" value="ECO:0007669"/>
    <property type="project" value="InterPro"/>
</dbReference>
<dbReference type="AlphaFoldDB" id="A0A1T4TS13"/>
<reference evidence="4" key="1">
    <citation type="submission" date="2017-02" db="EMBL/GenBank/DDBJ databases">
        <authorList>
            <person name="Varghese N."/>
            <person name="Submissions S."/>
        </authorList>
    </citation>
    <scope>NUCLEOTIDE SEQUENCE [LARGE SCALE GENOMIC DNA]</scope>
    <source>
        <strain evidence="4">DSM 22720</strain>
    </source>
</reference>
<proteinExistence type="inferred from homology"/>
<evidence type="ECO:0000313" key="3">
    <source>
        <dbReference type="EMBL" id="SKA43313.1"/>
    </source>
</evidence>
<comment type="similarity">
    <text evidence="1">Belongs to the metallo-dependent hydrolases superfamily. TatD-type hydrolase family.</text>
</comment>